<dbReference type="GeneID" id="78528015"/>
<dbReference type="PANTHER" id="PTHR43133">
    <property type="entry name" value="RNA POLYMERASE ECF-TYPE SIGMA FACTO"/>
    <property type="match status" value="1"/>
</dbReference>
<evidence type="ECO:0000256" key="2">
    <source>
        <dbReference type="ARBA" id="ARBA00023015"/>
    </source>
</evidence>
<dbReference type="SUPFAM" id="SSF88659">
    <property type="entry name" value="Sigma3 and sigma4 domains of RNA polymerase sigma factors"/>
    <property type="match status" value="1"/>
</dbReference>
<evidence type="ECO:0000256" key="3">
    <source>
        <dbReference type="ARBA" id="ARBA00023082"/>
    </source>
</evidence>
<keyword evidence="4" id="KW-0804">Transcription</keyword>
<evidence type="ECO:0000313" key="7">
    <source>
        <dbReference type="EMBL" id="GAN14259.1"/>
    </source>
</evidence>
<comment type="caution">
    <text evidence="7">The sequence shown here is derived from an EMBL/GenBank/DDBJ whole genome shotgun (WGS) entry which is preliminary data.</text>
</comment>
<organism evidence="7 8">
    <name type="scientific">Sphingomonas paucimobilis NBRC 13935</name>
    <dbReference type="NCBI Taxonomy" id="1219050"/>
    <lineage>
        <taxon>Bacteria</taxon>
        <taxon>Pseudomonadati</taxon>
        <taxon>Pseudomonadota</taxon>
        <taxon>Alphaproteobacteria</taxon>
        <taxon>Sphingomonadales</taxon>
        <taxon>Sphingomonadaceae</taxon>
        <taxon>Sphingomonas</taxon>
    </lineage>
</organism>
<evidence type="ECO:0000259" key="5">
    <source>
        <dbReference type="Pfam" id="PF04542"/>
    </source>
</evidence>
<feature type="domain" description="RNA polymerase sigma factor 70 region 4 type 2" evidence="6">
    <location>
        <begin position="136"/>
        <end position="185"/>
    </location>
</feature>
<comment type="similarity">
    <text evidence="1">Belongs to the sigma-70 factor family. ECF subfamily.</text>
</comment>
<proteinExistence type="inferred from homology"/>
<evidence type="ECO:0000313" key="8">
    <source>
        <dbReference type="Proteomes" id="UP000032025"/>
    </source>
</evidence>
<dbReference type="RefSeq" id="WP_007404762.1">
    <property type="nucleotide sequence ID" value="NZ_BBJS01000034.1"/>
</dbReference>
<dbReference type="InterPro" id="IPR013249">
    <property type="entry name" value="RNA_pol_sigma70_r4_t2"/>
</dbReference>
<dbReference type="InterPro" id="IPR007627">
    <property type="entry name" value="RNA_pol_sigma70_r2"/>
</dbReference>
<accession>A0A0C9N3W4</accession>
<name>A0A0C9N3W4_SPHPI</name>
<protein>
    <submittedName>
        <fullName evidence="7">DNA, contig: SP634</fullName>
    </submittedName>
</protein>
<keyword evidence="3" id="KW-0731">Sigma factor</keyword>
<feature type="domain" description="RNA polymerase sigma-70 region 2" evidence="5">
    <location>
        <begin position="32"/>
        <end position="98"/>
    </location>
</feature>
<keyword evidence="8" id="KW-1185">Reference proteome</keyword>
<dbReference type="PANTHER" id="PTHR43133:SF25">
    <property type="entry name" value="RNA POLYMERASE SIGMA FACTOR RFAY-RELATED"/>
    <property type="match status" value="1"/>
</dbReference>
<dbReference type="InterPro" id="IPR014284">
    <property type="entry name" value="RNA_pol_sigma-70_dom"/>
</dbReference>
<reference evidence="7 8" key="1">
    <citation type="submission" date="2014-08" db="EMBL/GenBank/DDBJ databases">
        <title>Whole genome shotgun sequence of Sphingomonas paucimobilis NBRC 13935.</title>
        <authorList>
            <person name="Hosoyama A."/>
            <person name="Hashimoto M."/>
            <person name="Hosoyama Y."/>
            <person name="Noguchi M."/>
            <person name="Uohara A."/>
            <person name="Ohji S."/>
            <person name="Katano-Makiyama Y."/>
            <person name="Ichikawa N."/>
            <person name="Kimura A."/>
            <person name="Yamazoe A."/>
            <person name="Fujita N."/>
        </authorList>
    </citation>
    <scope>NUCLEOTIDE SEQUENCE [LARGE SCALE GENOMIC DNA]</scope>
    <source>
        <strain evidence="7 8">NBRC 13935</strain>
    </source>
</reference>
<evidence type="ECO:0000256" key="4">
    <source>
        <dbReference type="ARBA" id="ARBA00023163"/>
    </source>
</evidence>
<gene>
    <name evidence="7" type="ORF">SP6_34_00140</name>
</gene>
<dbReference type="NCBIfam" id="TIGR02937">
    <property type="entry name" value="sigma70-ECF"/>
    <property type="match status" value="1"/>
</dbReference>
<dbReference type="GO" id="GO:0006352">
    <property type="term" value="P:DNA-templated transcription initiation"/>
    <property type="evidence" value="ECO:0007669"/>
    <property type="project" value="InterPro"/>
</dbReference>
<dbReference type="Pfam" id="PF04542">
    <property type="entry name" value="Sigma70_r2"/>
    <property type="match status" value="1"/>
</dbReference>
<keyword evidence="2" id="KW-0805">Transcription regulation</keyword>
<dbReference type="AlphaFoldDB" id="A0A0C9N3W4"/>
<dbReference type="Gene3D" id="1.10.1740.10">
    <property type="match status" value="1"/>
</dbReference>
<dbReference type="InterPro" id="IPR036388">
    <property type="entry name" value="WH-like_DNA-bd_sf"/>
</dbReference>
<dbReference type="InterPro" id="IPR039425">
    <property type="entry name" value="RNA_pol_sigma-70-like"/>
</dbReference>
<dbReference type="Gene3D" id="1.10.10.10">
    <property type="entry name" value="Winged helix-like DNA-binding domain superfamily/Winged helix DNA-binding domain"/>
    <property type="match status" value="1"/>
</dbReference>
<dbReference type="Proteomes" id="UP000032025">
    <property type="component" value="Unassembled WGS sequence"/>
</dbReference>
<evidence type="ECO:0000256" key="1">
    <source>
        <dbReference type="ARBA" id="ARBA00010641"/>
    </source>
</evidence>
<dbReference type="EMBL" id="BBJS01000034">
    <property type="protein sequence ID" value="GAN14259.1"/>
    <property type="molecule type" value="Genomic_DNA"/>
</dbReference>
<dbReference type="GO" id="GO:0016987">
    <property type="term" value="F:sigma factor activity"/>
    <property type="evidence" value="ECO:0007669"/>
    <property type="project" value="UniProtKB-KW"/>
</dbReference>
<dbReference type="InterPro" id="IPR013325">
    <property type="entry name" value="RNA_pol_sigma_r2"/>
</dbReference>
<dbReference type="Pfam" id="PF08281">
    <property type="entry name" value="Sigma70_r4_2"/>
    <property type="match status" value="1"/>
</dbReference>
<sequence length="190" mass="20567">MSRDYAGLPDGDLVALARDGDASAQALAYAAIVTRHKGALYRLILTHVRDADEALDLVQDSFVAAHAALGRFDTSRSLRAWLSRIALNKCRDWARRRRVRAMLARVLPIETAAEVADDRVGSEAAAIDRQSLSRTLAALDALPEALRAPLILCAIEGLSQSEAAEALGLSAKAIELRVRRARAALRDAME</sequence>
<dbReference type="GO" id="GO:0003677">
    <property type="term" value="F:DNA binding"/>
    <property type="evidence" value="ECO:0007669"/>
    <property type="project" value="InterPro"/>
</dbReference>
<dbReference type="SUPFAM" id="SSF88946">
    <property type="entry name" value="Sigma2 domain of RNA polymerase sigma factors"/>
    <property type="match status" value="1"/>
</dbReference>
<dbReference type="InterPro" id="IPR013324">
    <property type="entry name" value="RNA_pol_sigma_r3/r4-like"/>
</dbReference>
<evidence type="ECO:0000259" key="6">
    <source>
        <dbReference type="Pfam" id="PF08281"/>
    </source>
</evidence>